<dbReference type="NCBIfam" id="TIGR00567">
    <property type="entry name" value="3mg"/>
    <property type="match status" value="1"/>
</dbReference>
<evidence type="ECO:0000256" key="4">
    <source>
        <dbReference type="ARBA" id="ARBA00023204"/>
    </source>
</evidence>
<dbReference type="GO" id="GO:0003905">
    <property type="term" value="F:alkylbase DNA N-glycosylase activity"/>
    <property type="evidence" value="ECO:0007669"/>
    <property type="project" value="InterPro"/>
</dbReference>
<dbReference type="Proteomes" id="UP000293781">
    <property type="component" value="Unassembled WGS sequence"/>
</dbReference>
<keyword evidence="2 5" id="KW-0227">DNA damage</keyword>
<dbReference type="EMBL" id="SHKK01000001">
    <property type="protein sequence ID" value="RZT77763.1"/>
    <property type="molecule type" value="Genomic_DNA"/>
</dbReference>
<dbReference type="AlphaFoldDB" id="A0A4Q7UEH2"/>
<dbReference type="SUPFAM" id="SSF50486">
    <property type="entry name" value="FMT C-terminal domain-like"/>
    <property type="match status" value="1"/>
</dbReference>
<evidence type="ECO:0000256" key="1">
    <source>
        <dbReference type="ARBA" id="ARBA00009232"/>
    </source>
</evidence>
<dbReference type="EC" id="3.2.2.-" evidence="5"/>
<keyword evidence="3 5" id="KW-0378">Hydrolase</keyword>
<evidence type="ECO:0000256" key="5">
    <source>
        <dbReference type="HAMAP-Rule" id="MF_00527"/>
    </source>
</evidence>
<proteinExistence type="inferred from homology"/>
<evidence type="ECO:0000256" key="3">
    <source>
        <dbReference type="ARBA" id="ARBA00022801"/>
    </source>
</evidence>
<protein>
    <recommendedName>
        <fullName evidence="5">Putative 3-methyladenine DNA glycosylase</fullName>
        <ecNumber evidence="5">3.2.2.-</ecNumber>
    </recommendedName>
</protein>
<dbReference type="NCBIfam" id="NF002003">
    <property type="entry name" value="PRK00802.1-3"/>
    <property type="match status" value="1"/>
</dbReference>
<sequence length="233" mass="24578">MCSGEPAPTRSIRGVGTVGDMALTSGDRTTDADLTALADLLAGPLLPAARGLLGCRLHAGGVTARITEVEAYAGSGGDSASHAHRGRTPRNAVMFGPAGHAYVYFTYGMHWCMNVVTGVDGEAAAVLLRAGEVVDGLATARERRPAVRRDVDLARGPARLCSALGIDREAYGAYLLGDGPVRLRPPARPVPPETVLAGPRVGVTGAHDLPWRFWLDGDPTVSAYRRHVPRVRR</sequence>
<evidence type="ECO:0000313" key="6">
    <source>
        <dbReference type="EMBL" id="RZT77763.1"/>
    </source>
</evidence>
<dbReference type="GO" id="GO:0003677">
    <property type="term" value="F:DNA binding"/>
    <property type="evidence" value="ECO:0007669"/>
    <property type="project" value="InterPro"/>
</dbReference>
<keyword evidence="4 5" id="KW-0234">DNA repair</keyword>
<dbReference type="CDD" id="cd00540">
    <property type="entry name" value="AAG"/>
    <property type="match status" value="1"/>
</dbReference>
<dbReference type="InterPro" id="IPR003180">
    <property type="entry name" value="MPG"/>
</dbReference>
<name>A0A4Q7UEH2_9ACTN</name>
<dbReference type="InterPro" id="IPR036995">
    <property type="entry name" value="MPG_sf"/>
</dbReference>
<dbReference type="PANTHER" id="PTHR10429:SF0">
    <property type="entry name" value="DNA-3-METHYLADENINE GLYCOSYLASE"/>
    <property type="match status" value="1"/>
</dbReference>
<evidence type="ECO:0000256" key="2">
    <source>
        <dbReference type="ARBA" id="ARBA00022763"/>
    </source>
</evidence>
<gene>
    <name evidence="6" type="ORF">EV382_0915</name>
</gene>
<accession>A0A4Q7UEH2</accession>
<dbReference type="InterPro" id="IPR011034">
    <property type="entry name" value="Formyl_transferase-like_C_sf"/>
</dbReference>
<dbReference type="Pfam" id="PF02245">
    <property type="entry name" value="Pur_DNA_glyco"/>
    <property type="match status" value="1"/>
</dbReference>
<dbReference type="PANTHER" id="PTHR10429">
    <property type="entry name" value="DNA-3-METHYLADENINE GLYCOSYLASE"/>
    <property type="match status" value="1"/>
</dbReference>
<keyword evidence="7" id="KW-1185">Reference proteome</keyword>
<organism evidence="6 7">
    <name type="scientific">Micromonospora violae</name>
    <dbReference type="NCBI Taxonomy" id="1278207"/>
    <lineage>
        <taxon>Bacteria</taxon>
        <taxon>Bacillati</taxon>
        <taxon>Actinomycetota</taxon>
        <taxon>Actinomycetes</taxon>
        <taxon>Micromonosporales</taxon>
        <taxon>Micromonosporaceae</taxon>
        <taxon>Micromonospora</taxon>
    </lineage>
</organism>
<comment type="similarity">
    <text evidence="1 5">Belongs to the DNA glycosylase MPG family.</text>
</comment>
<evidence type="ECO:0000313" key="7">
    <source>
        <dbReference type="Proteomes" id="UP000293781"/>
    </source>
</evidence>
<comment type="caution">
    <text evidence="6">The sequence shown here is derived from an EMBL/GenBank/DDBJ whole genome shotgun (WGS) entry which is preliminary data.</text>
</comment>
<reference evidence="6 7" key="1">
    <citation type="submission" date="2019-02" db="EMBL/GenBank/DDBJ databases">
        <title>Sequencing the genomes of 1000 actinobacteria strains.</title>
        <authorList>
            <person name="Klenk H.-P."/>
        </authorList>
    </citation>
    <scope>NUCLEOTIDE SEQUENCE [LARGE SCALE GENOMIC DNA]</scope>
    <source>
        <strain evidence="6 7">DSM 45888</strain>
    </source>
</reference>
<dbReference type="HAMAP" id="MF_00527">
    <property type="entry name" value="3MGH"/>
    <property type="match status" value="1"/>
</dbReference>
<dbReference type="Gene3D" id="3.10.300.10">
    <property type="entry name" value="Methylpurine-DNA glycosylase (MPG)"/>
    <property type="match status" value="1"/>
</dbReference>
<dbReference type="GO" id="GO:0006284">
    <property type="term" value="P:base-excision repair"/>
    <property type="evidence" value="ECO:0007669"/>
    <property type="project" value="InterPro"/>
</dbReference>